<evidence type="ECO:0000313" key="3">
    <source>
        <dbReference type="EMBL" id="KAA5379213.1"/>
    </source>
</evidence>
<keyword evidence="1" id="KW-0812">Transmembrane</keyword>
<dbReference type="AlphaFoldDB" id="A0A5M5ZNX5"/>
<organism evidence="3 4">
    <name type="scientific">Phocaeicola dorei</name>
    <dbReference type="NCBI Taxonomy" id="357276"/>
    <lineage>
        <taxon>Bacteria</taxon>
        <taxon>Pseudomonadati</taxon>
        <taxon>Bacteroidota</taxon>
        <taxon>Bacteroidia</taxon>
        <taxon>Bacteroidales</taxon>
        <taxon>Bacteroidaceae</taxon>
        <taxon>Phocaeicola</taxon>
    </lineage>
</organism>
<keyword evidence="1" id="KW-1133">Transmembrane helix</keyword>
<evidence type="ECO:0000259" key="2">
    <source>
        <dbReference type="Pfam" id="PF13248"/>
    </source>
</evidence>
<dbReference type="InterPro" id="IPR059113">
    <property type="entry name" value="Znf_ribbon"/>
</dbReference>
<dbReference type="EMBL" id="VVZB01000023">
    <property type="protein sequence ID" value="KAA5379213.1"/>
    <property type="molecule type" value="Genomic_DNA"/>
</dbReference>
<evidence type="ECO:0000256" key="1">
    <source>
        <dbReference type="SAM" id="Phobius"/>
    </source>
</evidence>
<gene>
    <name evidence="3" type="ORF">F2Y61_21700</name>
</gene>
<dbReference type="Proteomes" id="UP000347681">
    <property type="component" value="Unassembled WGS sequence"/>
</dbReference>
<dbReference type="RefSeq" id="WP_149941297.1">
    <property type="nucleotide sequence ID" value="NZ_VVZB01000023.1"/>
</dbReference>
<sequence length="164" mass="18917">MSLIKCPNCKATVSDKATVCPKCGKTTQYSTRTAKIVIWIFVIFFGLGGACAVYNKFFKFSTVGLATKNVQYQRFICTTDAEGDHKITLFDNMFYYEIKMHYSDEWLRVAKGTYEVKEFTSNKKKKIGVFVRVEQKPDLSFLVIDLSEMNLYWAEQYIGKVEVE</sequence>
<accession>A0A5M5ZNX5</accession>
<evidence type="ECO:0000313" key="4">
    <source>
        <dbReference type="Proteomes" id="UP000347681"/>
    </source>
</evidence>
<comment type="caution">
    <text evidence="3">The sequence shown here is derived from an EMBL/GenBank/DDBJ whole genome shotgun (WGS) entry which is preliminary data.</text>
</comment>
<feature type="domain" description="Putative zinc-ribbon" evidence="2">
    <location>
        <begin position="3"/>
        <end position="25"/>
    </location>
</feature>
<reference evidence="3 4" key="1">
    <citation type="journal article" date="2019" name="Nat. Med.">
        <title>A library of human gut bacterial isolates paired with longitudinal multiomics data enables mechanistic microbiome research.</title>
        <authorList>
            <person name="Poyet M."/>
            <person name="Groussin M."/>
            <person name="Gibbons S.M."/>
            <person name="Avila-Pacheco J."/>
            <person name="Jiang X."/>
            <person name="Kearney S.M."/>
            <person name="Perrotta A.R."/>
            <person name="Berdy B."/>
            <person name="Zhao S."/>
            <person name="Lieberman T.D."/>
            <person name="Swanson P.K."/>
            <person name="Smith M."/>
            <person name="Roesemann S."/>
            <person name="Alexander J.E."/>
            <person name="Rich S.A."/>
            <person name="Livny J."/>
            <person name="Vlamakis H."/>
            <person name="Clish C."/>
            <person name="Bullock K."/>
            <person name="Deik A."/>
            <person name="Scott J."/>
            <person name="Pierce K.A."/>
            <person name="Xavier R.J."/>
            <person name="Alm E.J."/>
        </authorList>
    </citation>
    <scope>NUCLEOTIDE SEQUENCE [LARGE SCALE GENOMIC DNA]</scope>
    <source>
        <strain evidence="3 4">BIOML-A5</strain>
    </source>
</reference>
<proteinExistence type="predicted"/>
<dbReference type="Pfam" id="PF13248">
    <property type="entry name" value="Zn_ribbon_3"/>
    <property type="match status" value="1"/>
</dbReference>
<protein>
    <recommendedName>
        <fullName evidence="2">Putative zinc-ribbon domain-containing protein</fullName>
    </recommendedName>
</protein>
<feature type="transmembrane region" description="Helical" evidence="1">
    <location>
        <begin position="36"/>
        <end position="54"/>
    </location>
</feature>
<name>A0A5M5ZNX5_9BACT</name>
<keyword evidence="1" id="KW-0472">Membrane</keyword>